<evidence type="ECO:0008006" key="3">
    <source>
        <dbReference type="Google" id="ProtNLM"/>
    </source>
</evidence>
<reference evidence="1 2" key="1">
    <citation type="submission" date="2018-06" db="EMBL/GenBank/DDBJ databases">
        <title>Whole Genome Sequence of an efficient microsymbiont, Rhizobium tropici.</title>
        <authorList>
            <person name="Srinivasan R."/>
            <person name="Singh H.V."/>
            <person name="Srivastava R."/>
            <person name="Kumari B."/>
            <person name="Radhakrishna A."/>
        </authorList>
    </citation>
    <scope>NUCLEOTIDE SEQUENCE [LARGE SCALE GENOMIC DNA]</scope>
    <source>
        <strain evidence="1 2">IGFRI Rhizo-19</strain>
    </source>
</reference>
<proteinExistence type="predicted"/>
<dbReference type="AlphaFoldDB" id="A0A329YGT0"/>
<organism evidence="1 2">
    <name type="scientific">Rhizobium tropici</name>
    <dbReference type="NCBI Taxonomy" id="398"/>
    <lineage>
        <taxon>Bacteria</taxon>
        <taxon>Pseudomonadati</taxon>
        <taxon>Pseudomonadota</taxon>
        <taxon>Alphaproteobacteria</taxon>
        <taxon>Hyphomicrobiales</taxon>
        <taxon>Rhizobiaceae</taxon>
        <taxon>Rhizobium/Agrobacterium group</taxon>
        <taxon>Rhizobium</taxon>
    </lineage>
</organism>
<dbReference type="Pfam" id="PF07409">
    <property type="entry name" value="GP46"/>
    <property type="match status" value="1"/>
</dbReference>
<dbReference type="OrthoDB" id="5677166at2"/>
<dbReference type="Proteomes" id="UP000251205">
    <property type="component" value="Unassembled WGS sequence"/>
</dbReference>
<dbReference type="InterPro" id="IPR010877">
    <property type="entry name" value="Phage_Mu_Gp46"/>
</dbReference>
<gene>
    <name evidence="1" type="ORF">DQ393_06005</name>
</gene>
<protein>
    <recommendedName>
        <fullName evidence="3">Phage gp46-like protein</fullName>
    </recommendedName>
</protein>
<accession>A0A329YGT0</accession>
<dbReference type="EMBL" id="QMKK01000022">
    <property type="protein sequence ID" value="RAX42393.1"/>
    <property type="molecule type" value="Genomic_DNA"/>
</dbReference>
<comment type="caution">
    <text evidence="1">The sequence shown here is derived from an EMBL/GenBank/DDBJ whole genome shotgun (WGS) entry which is preliminary data.</text>
</comment>
<sequence>MLKIIPVDDGDDPYRAPDLGWDGEVGDLLINPITHADAPGDFRAEQGLATAVLIYLMTDRRVDASELRDGDENRGWIGDSFDMGPDEQPLGSRLWLLRRSAIYDGIEVKVEAYVREALQPLLSVKAVARIDVAVAVDRPGNKVSYQVSLYGRDGAKIYDNKFELLWDQINGVEYPLSG</sequence>
<evidence type="ECO:0000313" key="1">
    <source>
        <dbReference type="EMBL" id="RAX42393.1"/>
    </source>
</evidence>
<name>A0A329YGT0_RHITR</name>
<evidence type="ECO:0000313" key="2">
    <source>
        <dbReference type="Proteomes" id="UP000251205"/>
    </source>
</evidence>
<dbReference type="RefSeq" id="WP_112340879.1">
    <property type="nucleotide sequence ID" value="NZ_QMKK01000022.1"/>
</dbReference>